<dbReference type="InterPro" id="IPR021259">
    <property type="entry name" value="DUF2817"/>
</dbReference>
<dbReference type="CDD" id="cd06233">
    <property type="entry name" value="M14-like"/>
    <property type="match status" value="1"/>
</dbReference>
<proteinExistence type="predicted"/>
<gene>
    <name evidence="1" type="ORF">WKW80_18600</name>
</gene>
<dbReference type="EMBL" id="JBBKZV010000011">
    <property type="protein sequence ID" value="MEJ8824012.1"/>
    <property type="molecule type" value="Genomic_DNA"/>
</dbReference>
<keyword evidence="2" id="KW-1185">Reference proteome</keyword>
<dbReference type="SUPFAM" id="SSF53187">
    <property type="entry name" value="Zn-dependent exopeptidases"/>
    <property type="match status" value="1"/>
</dbReference>
<reference evidence="1 2" key="1">
    <citation type="submission" date="2024-03" db="EMBL/GenBank/DDBJ databases">
        <title>Novel species of the genus Variovorax.</title>
        <authorList>
            <person name="Liu Q."/>
            <person name="Xin Y.-H."/>
        </authorList>
    </citation>
    <scope>NUCLEOTIDE SEQUENCE [LARGE SCALE GENOMIC DNA]</scope>
    <source>
        <strain evidence="1 2">KACC 18501</strain>
    </source>
</reference>
<accession>A0ABU8W1W9</accession>
<protein>
    <submittedName>
        <fullName evidence="1">M14 family metallopeptidase</fullName>
    </submittedName>
</protein>
<comment type="caution">
    <text evidence="1">The sequence shown here is derived from an EMBL/GenBank/DDBJ whole genome shotgun (WGS) entry which is preliminary data.</text>
</comment>
<dbReference type="Proteomes" id="UP001363010">
    <property type="component" value="Unassembled WGS sequence"/>
</dbReference>
<dbReference type="RefSeq" id="WP_340365048.1">
    <property type="nucleotide sequence ID" value="NZ_JBBKZV010000011.1"/>
</dbReference>
<dbReference type="Gene3D" id="3.40.630.10">
    <property type="entry name" value="Zn peptidases"/>
    <property type="match status" value="1"/>
</dbReference>
<name>A0ABU8W1W9_9BURK</name>
<sequence>MIGVAEAFSPTYAEARQKFLQGCVAAGLKVDAHPHPLKGRNGEDLSMDVALDGSPEATHLLIVSSACHGIEGHCGSGVQTFALNDTEWREKAGKAGVAVLYVHALNPHGFSHGRRVTQENVDLNRNFVDFTRPLPKNEGYAKLHALLLPEAWPPSPRIEAGIGAWIEKNGLPAYQLAISGGQYQFDDGLFFGGKAPTWSNSTFRQVLRSQAQKARKLAWIDLHTGLGPNGIGERIFACRDDKAAYARANAWWGTEKAPVTSIYDGSSTSAFLTGLMMEAVYEECPQAEFTSIALEYGTVPLLDVMGALRADHWLHAHPDAAPDLADAIHARMMEAFYTDTDAWKGQVISQARQAMFQAVDGLTSG</sequence>
<organism evidence="1 2">
    <name type="scientific">Variovorax humicola</name>
    <dbReference type="NCBI Taxonomy" id="1769758"/>
    <lineage>
        <taxon>Bacteria</taxon>
        <taxon>Pseudomonadati</taxon>
        <taxon>Pseudomonadota</taxon>
        <taxon>Betaproteobacteria</taxon>
        <taxon>Burkholderiales</taxon>
        <taxon>Comamonadaceae</taxon>
        <taxon>Variovorax</taxon>
    </lineage>
</organism>
<evidence type="ECO:0000313" key="2">
    <source>
        <dbReference type="Proteomes" id="UP001363010"/>
    </source>
</evidence>
<evidence type="ECO:0000313" key="1">
    <source>
        <dbReference type="EMBL" id="MEJ8824012.1"/>
    </source>
</evidence>
<dbReference type="Pfam" id="PF10994">
    <property type="entry name" value="DUF2817"/>
    <property type="match status" value="1"/>
</dbReference>